<evidence type="ECO:0000313" key="3">
    <source>
        <dbReference type="Proteomes" id="UP000297891"/>
    </source>
</evidence>
<keyword evidence="1" id="KW-0732">Signal</keyword>
<organism evidence="2 3">
    <name type="scientific">Leptospira brenneri</name>
    <dbReference type="NCBI Taxonomy" id="2023182"/>
    <lineage>
        <taxon>Bacteria</taxon>
        <taxon>Pseudomonadati</taxon>
        <taxon>Spirochaetota</taxon>
        <taxon>Spirochaetia</taxon>
        <taxon>Leptospirales</taxon>
        <taxon>Leptospiraceae</taxon>
        <taxon>Leptospira</taxon>
    </lineage>
</organism>
<evidence type="ECO:0000256" key="1">
    <source>
        <dbReference type="SAM" id="SignalP"/>
    </source>
</evidence>
<feature type="signal peptide" evidence="1">
    <location>
        <begin position="1"/>
        <end position="22"/>
    </location>
</feature>
<evidence type="ECO:0008006" key="4">
    <source>
        <dbReference type="Google" id="ProtNLM"/>
    </source>
</evidence>
<protein>
    <recommendedName>
        <fullName evidence="4">Cys-rich protein</fullName>
    </recommendedName>
</protein>
<dbReference type="OrthoDB" id="345917at2"/>
<proteinExistence type="predicted"/>
<keyword evidence="3" id="KW-1185">Reference proteome</keyword>
<name>A0A2M9Y3Q9_9LEPT</name>
<dbReference type="Proteomes" id="UP000297891">
    <property type="component" value="Unassembled WGS sequence"/>
</dbReference>
<dbReference type="PROSITE" id="PS51257">
    <property type="entry name" value="PROKAR_LIPOPROTEIN"/>
    <property type="match status" value="1"/>
</dbReference>
<sequence length="89" mass="9665">MNRFFVLVVLCFVMIFSTSCQKREDKTIERNLMTFILTCTGGSLEACNAGCAGKYPDVTGDNYPAASACFTACSTNCNLSTTLLLLTNK</sequence>
<feature type="chain" id="PRO_5044383751" description="Cys-rich protein" evidence="1">
    <location>
        <begin position="23"/>
        <end position="89"/>
    </location>
</feature>
<gene>
    <name evidence="2" type="ORF">EHQ30_13690</name>
</gene>
<accession>A0A2M9Y3Q9</accession>
<dbReference type="EMBL" id="RQFP01000014">
    <property type="protein sequence ID" value="TGK91280.1"/>
    <property type="molecule type" value="Genomic_DNA"/>
</dbReference>
<dbReference type="RefSeq" id="WP_100790441.1">
    <property type="nucleotide sequence ID" value="NZ_NPDQ01000003.1"/>
</dbReference>
<dbReference type="AlphaFoldDB" id="A0A2M9Y3Q9"/>
<comment type="caution">
    <text evidence="2">The sequence shown here is derived from an EMBL/GenBank/DDBJ whole genome shotgun (WGS) entry which is preliminary data.</text>
</comment>
<reference evidence="2" key="1">
    <citation type="journal article" date="2019" name="PLoS Negl. Trop. Dis.">
        <title>Revisiting the worldwide diversity of Leptospira species in the environment.</title>
        <authorList>
            <person name="Vincent A.T."/>
            <person name="Schiettekatte O."/>
            <person name="Bourhy P."/>
            <person name="Veyrier F.J."/>
            <person name="Picardeau M."/>
        </authorList>
    </citation>
    <scope>NUCLEOTIDE SEQUENCE [LARGE SCALE GENOMIC DNA]</scope>
    <source>
        <strain evidence="2">201800277</strain>
    </source>
</reference>
<evidence type="ECO:0000313" key="2">
    <source>
        <dbReference type="EMBL" id="TGK91280.1"/>
    </source>
</evidence>